<dbReference type="AlphaFoldDB" id="A0AAN8PSP8"/>
<gene>
    <name evidence="1" type="ORF">SNE40_014281</name>
</gene>
<protein>
    <submittedName>
        <fullName evidence="1">Uncharacterized protein</fullName>
    </submittedName>
</protein>
<reference evidence="1 2" key="1">
    <citation type="submission" date="2024-01" db="EMBL/GenBank/DDBJ databases">
        <title>The genome of the rayed Mediterranean limpet Patella caerulea (Linnaeus, 1758).</title>
        <authorList>
            <person name="Anh-Thu Weber A."/>
            <person name="Halstead-Nussloch G."/>
        </authorList>
    </citation>
    <scope>NUCLEOTIDE SEQUENCE [LARGE SCALE GENOMIC DNA]</scope>
    <source>
        <strain evidence="1">AATW-2023a</strain>
        <tissue evidence="1">Whole specimen</tissue>
    </source>
</reference>
<organism evidence="1 2">
    <name type="scientific">Patella caerulea</name>
    <name type="common">Rayed Mediterranean limpet</name>
    <dbReference type="NCBI Taxonomy" id="87958"/>
    <lineage>
        <taxon>Eukaryota</taxon>
        <taxon>Metazoa</taxon>
        <taxon>Spiralia</taxon>
        <taxon>Lophotrochozoa</taxon>
        <taxon>Mollusca</taxon>
        <taxon>Gastropoda</taxon>
        <taxon>Patellogastropoda</taxon>
        <taxon>Patelloidea</taxon>
        <taxon>Patellidae</taxon>
        <taxon>Patella</taxon>
    </lineage>
</organism>
<comment type="caution">
    <text evidence="1">The sequence shown here is derived from an EMBL/GenBank/DDBJ whole genome shotgun (WGS) entry which is preliminary data.</text>
</comment>
<sequence length="274" mass="30685">MSAYMSEEIVQVSEFIANLPVRCDTRQALVRSGILDEILEKYLSLKAQVLSGNMGLSPKYWMSYVDMIDQLADMNTLANQLTRLRPSQILRSEKTTRNIMETIIQYFITPFDNTLSPDLLYNLVSVKPLEQTAADSFLSCYQRGLDQVAKLADRISKKDGALAFFDPIARVPWKSFQDGVTKSKVKSGNGKVKDIALQRDILGILAAKSAELEKPIDFQTALTSNEASSGNGFVYILDVIAQIRAMVNVPGTFRQLTRRLLERHPARPGTKLFT</sequence>
<dbReference type="EMBL" id="JAZGQO010000010">
    <property type="protein sequence ID" value="KAK6175905.1"/>
    <property type="molecule type" value="Genomic_DNA"/>
</dbReference>
<keyword evidence="2" id="KW-1185">Reference proteome</keyword>
<dbReference type="Proteomes" id="UP001347796">
    <property type="component" value="Unassembled WGS sequence"/>
</dbReference>
<evidence type="ECO:0000313" key="1">
    <source>
        <dbReference type="EMBL" id="KAK6175905.1"/>
    </source>
</evidence>
<evidence type="ECO:0000313" key="2">
    <source>
        <dbReference type="Proteomes" id="UP001347796"/>
    </source>
</evidence>
<proteinExistence type="predicted"/>
<name>A0AAN8PSP8_PATCE</name>
<accession>A0AAN8PSP8</accession>